<keyword evidence="4" id="KW-0521">NADP</keyword>
<keyword evidence="6" id="KW-0443">Lipid metabolism</keyword>
<reference evidence="10 11" key="1">
    <citation type="journal article" date="2016" name="Nat. Commun.">
        <title>Extremotolerant tardigrade genome and improved radiotolerance of human cultured cells by tardigrade-unique protein.</title>
        <authorList>
            <person name="Hashimoto T."/>
            <person name="Horikawa D.D."/>
            <person name="Saito Y."/>
            <person name="Kuwahara H."/>
            <person name="Kozuka-Hata H."/>
            <person name="Shin-I T."/>
            <person name="Minakuchi Y."/>
            <person name="Ohishi K."/>
            <person name="Motoyama A."/>
            <person name="Aizu T."/>
            <person name="Enomoto A."/>
            <person name="Kondo K."/>
            <person name="Tanaka S."/>
            <person name="Hara Y."/>
            <person name="Koshikawa S."/>
            <person name="Sagara H."/>
            <person name="Miura T."/>
            <person name="Yokobori S."/>
            <person name="Miyagawa K."/>
            <person name="Suzuki Y."/>
            <person name="Kubo T."/>
            <person name="Oyama M."/>
            <person name="Kohara Y."/>
            <person name="Fujiyama A."/>
            <person name="Arakawa K."/>
            <person name="Katayama T."/>
            <person name="Toyoda A."/>
            <person name="Kunieda T."/>
        </authorList>
    </citation>
    <scope>NUCLEOTIDE SEQUENCE [LARGE SCALE GENOMIC DNA]</scope>
    <source>
        <strain evidence="10 11">YOKOZUNA-1</strain>
    </source>
</reference>
<keyword evidence="2" id="KW-0444">Lipid biosynthesis</keyword>
<keyword evidence="11" id="KW-1185">Reference proteome</keyword>
<dbReference type="AlphaFoldDB" id="A0A1D1UQN3"/>
<keyword evidence="3" id="KW-0276">Fatty acid metabolism</keyword>
<proteinExistence type="predicted"/>
<dbReference type="OrthoDB" id="329835at2759"/>
<keyword evidence="5" id="KW-0560">Oxidoreductase</keyword>
<evidence type="ECO:0000256" key="2">
    <source>
        <dbReference type="ARBA" id="ARBA00022516"/>
    </source>
</evidence>
<organism evidence="10 11">
    <name type="scientific">Ramazzottius varieornatus</name>
    <name type="common">Water bear</name>
    <name type="synonym">Tardigrade</name>
    <dbReference type="NCBI Taxonomy" id="947166"/>
    <lineage>
        <taxon>Eukaryota</taxon>
        <taxon>Metazoa</taxon>
        <taxon>Ecdysozoa</taxon>
        <taxon>Tardigrada</taxon>
        <taxon>Eutardigrada</taxon>
        <taxon>Parachela</taxon>
        <taxon>Hypsibioidea</taxon>
        <taxon>Ramazzottiidae</taxon>
        <taxon>Ramazzottius</taxon>
    </lineage>
</organism>
<dbReference type="STRING" id="947166.A0A1D1UQN3"/>
<keyword evidence="7" id="KW-0275">Fatty acid biosynthesis</keyword>
<dbReference type="Proteomes" id="UP000186922">
    <property type="component" value="Unassembled WGS sequence"/>
</dbReference>
<dbReference type="Gene3D" id="3.40.366.10">
    <property type="entry name" value="Malonyl-Coenzyme A Acyl Carrier Protein, domain 2"/>
    <property type="match status" value="1"/>
</dbReference>
<keyword evidence="8" id="KW-0511">Multifunctional enzyme</keyword>
<evidence type="ECO:0000256" key="7">
    <source>
        <dbReference type="ARBA" id="ARBA00023160"/>
    </source>
</evidence>
<evidence type="ECO:0000256" key="6">
    <source>
        <dbReference type="ARBA" id="ARBA00023098"/>
    </source>
</evidence>
<name>A0A1D1UQN3_RAMVA</name>
<dbReference type="InterPro" id="IPR016035">
    <property type="entry name" value="Acyl_Trfase/lysoPLipase"/>
</dbReference>
<evidence type="ECO:0000256" key="3">
    <source>
        <dbReference type="ARBA" id="ARBA00022832"/>
    </source>
</evidence>
<evidence type="ECO:0000313" key="11">
    <source>
        <dbReference type="Proteomes" id="UP000186922"/>
    </source>
</evidence>
<comment type="caution">
    <text evidence="10">The sequence shown here is derived from an EMBL/GenBank/DDBJ whole genome shotgun (WGS) entry which is preliminary data.</text>
</comment>
<dbReference type="GO" id="GO:0016491">
    <property type="term" value="F:oxidoreductase activity"/>
    <property type="evidence" value="ECO:0007669"/>
    <property type="project" value="UniProtKB-KW"/>
</dbReference>
<dbReference type="GO" id="GO:0004312">
    <property type="term" value="F:fatty acid synthase activity"/>
    <property type="evidence" value="ECO:0007669"/>
    <property type="project" value="TreeGrafter"/>
</dbReference>
<evidence type="ECO:0000256" key="4">
    <source>
        <dbReference type="ARBA" id="ARBA00022857"/>
    </source>
</evidence>
<protein>
    <recommendedName>
        <fullName evidence="9">Malonyl-CoA:ACP transacylase (MAT) domain-containing protein</fullName>
    </recommendedName>
</protein>
<dbReference type="InterPro" id="IPR050091">
    <property type="entry name" value="PKS_NRPS_Biosynth_Enz"/>
</dbReference>
<evidence type="ECO:0000256" key="8">
    <source>
        <dbReference type="ARBA" id="ARBA00023268"/>
    </source>
</evidence>
<dbReference type="PANTHER" id="PTHR43775:SF7">
    <property type="entry name" value="FATTY ACID SYNTHASE"/>
    <property type="match status" value="1"/>
</dbReference>
<accession>A0A1D1UQN3</accession>
<evidence type="ECO:0000259" key="9">
    <source>
        <dbReference type="Pfam" id="PF00698"/>
    </source>
</evidence>
<dbReference type="InterPro" id="IPR001227">
    <property type="entry name" value="Ac_transferase_dom_sf"/>
</dbReference>
<keyword evidence="1" id="KW-0596">Phosphopantetheine</keyword>
<dbReference type="GO" id="GO:0006633">
    <property type="term" value="P:fatty acid biosynthetic process"/>
    <property type="evidence" value="ECO:0007669"/>
    <property type="project" value="UniProtKB-KW"/>
</dbReference>
<evidence type="ECO:0000256" key="1">
    <source>
        <dbReference type="ARBA" id="ARBA00022450"/>
    </source>
</evidence>
<feature type="domain" description="Malonyl-CoA:ACP transacylase (MAT)" evidence="9">
    <location>
        <begin position="1"/>
        <end position="106"/>
    </location>
</feature>
<evidence type="ECO:0000256" key="5">
    <source>
        <dbReference type="ARBA" id="ARBA00023002"/>
    </source>
</evidence>
<dbReference type="Pfam" id="PF00698">
    <property type="entry name" value="Acyl_transf_1"/>
    <property type="match status" value="1"/>
</dbReference>
<gene>
    <name evidence="10" type="primary">RvY_02466-1</name>
    <name evidence="10" type="synonym">RvY_02466.1</name>
    <name evidence="10" type="ORF">RvY_02466</name>
</gene>
<dbReference type="EMBL" id="BDGG01000001">
    <property type="protein sequence ID" value="GAU89982.1"/>
    <property type="molecule type" value="Genomic_DNA"/>
</dbReference>
<evidence type="ECO:0000313" key="10">
    <source>
        <dbReference type="EMBL" id="GAU89982.1"/>
    </source>
</evidence>
<sequence length="126" mass="13572">MGAELLQLLSFRTTIERCATVLKPLGLDLLSILSHKSAEPFHDPTVSMTSITAIQVALVDFLRTLKVPVDGIIGYGTGEIGCAYADGCITLEQAMLIVYHIGLSIRESELPLDSTVEVGLSLRKAE</sequence>
<dbReference type="SUPFAM" id="SSF52151">
    <property type="entry name" value="FabD/lysophospholipase-like"/>
    <property type="match status" value="1"/>
</dbReference>
<dbReference type="PANTHER" id="PTHR43775">
    <property type="entry name" value="FATTY ACID SYNTHASE"/>
    <property type="match status" value="1"/>
</dbReference>
<dbReference type="InterPro" id="IPR014043">
    <property type="entry name" value="Acyl_transferase_dom"/>
</dbReference>